<dbReference type="InterPro" id="IPR036291">
    <property type="entry name" value="NAD(P)-bd_dom_sf"/>
</dbReference>
<dbReference type="EMBL" id="FRCT01000005">
    <property type="protein sequence ID" value="SHM47919.1"/>
    <property type="molecule type" value="Genomic_DNA"/>
</dbReference>
<dbReference type="PANTHER" id="PTHR43078:SF6">
    <property type="entry name" value="UDP-GLUCURONIC ACID DECARBOXYLASE 1"/>
    <property type="match status" value="1"/>
</dbReference>
<sequence>MNYTDLYYSDLTAVQKCIPNLSELKNSKIFITGATGLIGSCIVDFLLNLNDTTDAKNVIYIGSLSTDDAEGRFGKVLEREDIKYIEYNALKEITFDIAFDYIIHAASLASPELYVTKPVETMLCNLMGLQKLLEYCCKKGVKRILYISSSEVYGKKENNEPYKIDEYGYLDILGNRASYPSAKRASETLCASYASEYGIDVMIVRPGHIYGPTATPGDKRASSQFFRDVIGGSDIIMKSAGSQLRSYCYVVDCASAILTVMLNGKVCFPYNIANTDSNITIRELAETISRCSGKKVVFENPSDSEKKAFNMMDNSCLDSTELYNLGWKGEFDSESGISHTYQIMNCI</sequence>
<keyword evidence="2" id="KW-0210">Decarboxylase</keyword>
<evidence type="ECO:0000256" key="2">
    <source>
        <dbReference type="ARBA" id="ARBA00022793"/>
    </source>
</evidence>
<dbReference type="InterPro" id="IPR001509">
    <property type="entry name" value="Epimerase_deHydtase"/>
</dbReference>
<dbReference type="Gene3D" id="3.40.50.720">
    <property type="entry name" value="NAD(P)-binding Rossmann-like Domain"/>
    <property type="match status" value="1"/>
</dbReference>
<dbReference type="GO" id="GO:0042732">
    <property type="term" value="P:D-xylose metabolic process"/>
    <property type="evidence" value="ECO:0007669"/>
    <property type="project" value="InterPro"/>
</dbReference>
<keyword evidence="4" id="KW-0456">Lyase</keyword>
<dbReference type="Proteomes" id="UP000184394">
    <property type="component" value="Unassembled WGS sequence"/>
</dbReference>
<evidence type="ECO:0000313" key="6">
    <source>
        <dbReference type="EMBL" id="SHM47919.1"/>
    </source>
</evidence>
<dbReference type="GO" id="GO:0005737">
    <property type="term" value="C:cytoplasm"/>
    <property type="evidence" value="ECO:0007669"/>
    <property type="project" value="TreeGrafter"/>
</dbReference>
<evidence type="ECO:0000256" key="4">
    <source>
        <dbReference type="ARBA" id="ARBA00023239"/>
    </source>
</evidence>
<evidence type="ECO:0000313" key="7">
    <source>
        <dbReference type="Proteomes" id="UP000184394"/>
    </source>
</evidence>
<dbReference type="InterPro" id="IPR044516">
    <property type="entry name" value="UXS-like"/>
</dbReference>
<comment type="cofactor">
    <cofactor evidence="1">
        <name>NAD(+)</name>
        <dbReference type="ChEBI" id="CHEBI:57540"/>
    </cofactor>
</comment>
<accession>A0A1M7J4B7</accession>
<dbReference type="GO" id="GO:0048040">
    <property type="term" value="F:UDP-glucuronate decarboxylase activity"/>
    <property type="evidence" value="ECO:0007669"/>
    <property type="project" value="TreeGrafter"/>
</dbReference>
<dbReference type="OrthoDB" id="9811743at2"/>
<keyword evidence="3" id="KW-0520">NAD</keyword>
<protein>
    <submittedName>
        <fullName evidence="6">Nucleoside-diphosphate-sugar epimerase</fullName>
    </submittedName>
</protein>
<gene>
    <name evidence="6" type="ORF">SAMN04487860_105130</name>
</gene>
<reference evidence="6 7" key="1">
    <citation type="submission" date="2016-11" db="EMBL/GenBank/DDBJ databases">
        <authorList>
            <person name="Jaros S."/>
            <person name="Januszkiewicz K."/>
            <person name="Wedrychowicz H."/>
        </authorList>
    </citation>
    <scope>NUCLEOTIDE SEQUENCE [LARGE SCALE GENOMIC DNA]</scope>
    <source>
        <strain evidence="6 7">Y1</strain>
    </source>
</reference>
<evidence type="ECO:0000256" key="3">
    <source>
        <dbReference type="ARBA" id="ARBA00023027"/>
    </source>
</evidence>
<feature type="domain" description="NAD-dependent epimerase/dehydratase" evidence="5">
    <location>
        <begin position="29"/>
        <end position="272"/>
    </location>
</feature>
<evidence type="ECO:0000256" key="1">
    <source>
        <dbReference type="ARBA" id="ARBA00001911"/>
    </source>
</evidence>
<organism evidence="6 7">
    <name type="scientific">Ruminococcus flavefaciens</name>
    <dbReference type="NCBI Taxonomy" id="1265"/>
    <lineage>
        <taxon>Bacteria</taxon>
        <taxon>Bacillati</taxon>
        <taxon>Bacillota</taxon>
        <taxon>Clostridia</taxon>
        <taxon>Eubacteriales</taxon>
        <taxon>Oscillospiraceae</taxon>
        <taxon>Ruminococcus</taxon>
    </lineage>
</organism>
<evidence type="ECO:0000259" key="5">
    <source>
        <dbReference type="Pfam" id="PF01370"/>
    </source>
</evidence>
<dbReference type="SUPFAM" id="SSF51735">
    <property type="entry name" value="NAD(P)-binding Rossmann-fold domains"/>
    <property type="match status" value="1"/>
</dbReference>
<dbReference type="GO" id="GO:0070403">
    <property type="term" value="F:NAD+ binding"/>
    <property type="evidence" value="ECO:0007669"/>
    <property type="project" value="InterPro"/>
</dbReference>
<dbReference type="AlphaFoldDB" id="A0A1M7J4B7"/>
<name>A0A1M7J4B7_RUMFL</name>
<dbReference type="RefSeq" id="WP_072950177.1">
    <property type="nucleotide sequence ID" value="NZ_FRCT01000005.1"/>
</dbReference>
<proteinExistence type="predicted"/>
<dbReference type="PANTHER" id="PTHR43078">
    <property type="entry name" value="UDP-GLUCURONIC ACID DECARBOXYLASE-RELATED"/>
    <property type="match status" value="1"/>
</dbReference>
<dbReference type="Pfam" id="PF01370">
    <property type="entry name" value="Epimerase"/>
    <property type="match status" value="1"/>
</dbReference>